<dbReference type="Proteomes" id="UP000245207">
    <property type="component" value="Unassembled WGS sequence"/>
</dbReference>
<comment type="similarity">
    <text evidence="1">Belongs to the disease resistance NB-LRR family.</text>
</comment>
<keyword evidence="5" id="KW-0067">ATP-binding</keyword>
<dbReference type="PANTHER" id="PTHR33463">
    <property type="entry name" value="NB-ARC DOMAIN-CONTAINING PROTEIN-RELATED"/>
    <property type="match status" value="1"/>
</dbReference>
<dbReference type="InterPro" id="IPR050905">
    <property type="entry name" value="Plant_NBS-LRR"/>
</dbReference>
<comment type="caution">
    <text evidence="8">The sequence shown here is derived from an EMBL/GenBank/DDBJ whole genome shotgun (WGS) entry which is preliminary data.</text>
</comment>
<dbReference type="EMBL" id="PKPP01000794">
    <property type="protein sequence ID" value="PWA88626.1"/>
    <property type="molecule type" value="Genomic_DNA"/>
</dbReference>
<keyword evidence="3" id="KW-0677">Repeat</keyword>
<dbReference type="STRING" id="35608.A0A2U1PS84"/>
<sequence length="1457" mass="165186">MEFVSAILGPVVNVLMAHITKKLGYLTSSTEHVKRMKNRMQYLESQSAAIEGHMKENELNNREIPQPAQVWLKDLKKTKEDIDNISSNDIGCFNIKKKYLAGRNALRHIKDIERLIEASKDIIWRDAQIPLGRVDSKSPASTSASGGNTQNVFNSRVKTFNDALKLLQQADDDKTRVIALCGMGGVGKTTLMKQLKEAARDNKMFNWIVDVGIGKTPNLLAIQKAIAERTGKPLTETGEMLMASKLSKRFEVFSQRKERSLVILDDVWKESKIKLEDIGLGSSLPNGVKLLLTSRDENICQQIAIDADSVLEVVRVDVLEEGEARDLFSRIAGISEKHNRDLYHIGCDIVKKCGCLPLAIKLIAATLKCQREFVWRHTLDRLKLNDLDESVQEIIEISYKSLKHEDKAIFLLCGLFPEDYNIPIEDLTRYAWGLKLLKQVSTIGNARDSTQTSVSNLKNAYLLMDGDSDHNECVKMHDLVLAFVVSIVSKSDEDGCWIIYPDDFSNWSEDVNMSQSCKRISLACNGMSEFPGNFKFPNLSLLKLVHGNESLRFPLDFYEGMKKLQVIVFEKLEYPVVPTSFQCSTNLRNLCLHECSLMFDLTCIGNLSNLEVLSFANSSITILPSTFGKLKKLRLLDVTGCYNLVIDDGVLKGLVKLEELYMRSLYMRSLGEHALCFTDNNSTELAERSENLCALEFEFIDKNASMKNMFYEKLKRFKLSLGCYFSEVRDKLHTSKVDTHSYLNSLKLITNREELFNSKISELFKNTDALYLKVNGMNTLEDVDVESPHPARGYSSFYNLRLLVVSKCTELKYLFTPSVAKNLSNLEYLDISRCPIMEAVIHTGDNGSNIIKFPNLKYLRLDRLPNLLCFSNNDYVIQLPRLVELKLEGLQSFTNIFPSGASSSASSNISRVQSFFHEEDATPKLQNLLVSDMENLKEIWPPQFSISKLCQLRELTVEGCGSIVVLFSMDFGEFEHLSSSLRSITVGRCDSLNLKEIWPPQFSISKLCQLRELTVEGCGSIVVLFSMDFGEFEHLSSSLRSITVGRCDSLVKLFSYNPFPFMNNLQELKVERCGSIQVLFNADLGRAGKSEEQVCSSSLRRIEVEHCDSLVNLLPRNPMPLFNHLEELKVEYCASIEVIFDIDIGCVGEMDKVSSSRLRRIHLWGLGKLREVWKIKDAGNNLIHGFEAVESIYIRSCERFEKLITPTTTNLDMRALKEVKIFGCGGESDKKNELVESNQDQEPDRLFALNFDARVGGVTSDPNLVIVVLAPVKRPLKLGKNGVLTSKARLMLYLYLGKNQMMIYLKWHSHSIYCTLSITFVNFLCATTKAVEVVFEIQSPSTREPAHNTQQPLILPYLEELELKELERMSHVWKCNWNEFLTLQKQQSQCSFHNLTTIEMEECHKLKYLFSPLMAKLLSNLKEIYIQSCDGIEEVVSNRDDEDGSYIPTQPPLSSLI</sequence>
<keyword evidence="5" id="KW-0547">Nucleotide-binding</keyword>
<keyword evidence="4" id="KW-0611">Plant defense</keyword>
<evidence type="ECO:0000259" key="6">
    <source>
        <dbReference type="Pfam" id="PF00931"/>
    </source>
</evidence>
<dbReference type="Gene3D" id="3.40.50.300">
    <property type="entry name" value="P-loop containing nucleotide triphosphate hydrolases"/>
    <property type="match status" value="1"/>
</dbReference>
<keyword evidence="2" id="KW-0433">Leucine-rich repeat</keyword>
<dbReference type="Gene3D" id="1.10.10.10">
    <property type="entry name" value="Winged helix-like DNA-binding domain superfamily/Winged helix DNA-binding domain"/>
    <property type="match status" value="1"/>
</dbReference>
<dbReference type="InterPro" id="IPR027417">
    <property type="entry name" value="P-loop_NTPase"/>
</dbReference>
<dbReference type="OrthoDB" id="3794806at2759"/>
<evidence type="ECO:0000256" key="2">
    <source>
        <dbReference type="ARBA" id="ARBA00022614"/>
    </source>
</evidence>
<feature type="domain" description="NB-ARC" evidence="6">
    <location>
        <begin position="165"/>
        <end position="333"/>
    </location>
</feature>
<dbReference type="InterPro" id="IPR032675">
    <property type="entry name" value="LRR_dom_sf"/>
</dbReference>
<dbReference type="SUPFAM" id="SSF52058">
    <property type="entry name" value="L domain-like"/>
    <property type="match status" value="2"/>
</dbReference>
<dbReference type="InterPro" id="IPR042197">
    <property type="entry name" value="Apaf_helical"/>
</dbReference>
<feature type="domain" description="Disease resistance protein At4g27190-like leucine-rich repeats" evidence="7">
    <location>
        <begin position="1035"/>
        <end position="1087"/>
    </location>
</feature>
<keyword evidence="9" id="KW-1185">Reference proteome</keyword>
<dbReference type="Pfam" id="PF23247">
    <property type="entry name" value="LRR_RPS2"/>
    <property type="match status" value="4"/>
</dbReference>
<dbReference type="InterPro" id="IPR057135">
    <property type="entry name" value="At4g27190-like_LRR"/>
</dbReference>
<feature type="domain" description="Disease resistance protein At4g27190-like leucine-rich repeats" evidence="7">
    <location>
        <begin position="1329"/>
        <end position="1430"/>
    </location>
</feature>
<proteinExistence type="inferred from homology"/>
<evidence type="ECO:0000256" key="1">
    <source>
        <dbReference type="ARBA" id="ARBA00008894"/>
    </source>
</evidence>
<feature type="domain" description="Disease resistance protein At4g27190-like leucine-rich repeats" evidence="7">
    <location>
        <begin position="1093"/>
        <end position="1225"/>
    </location>
</feature>
<feature type="domain" description="Disease resistance protein At4g27190-like leucine-rich repeats" evidence="7">
    <location>
        <begin position="768"/>
        <end position="834"/>
    </location>
</feature>
<evidence type="ECO:0000256" key="3">
    <source>
        <dbReference type="ARBA" id="ARBA00022737"/>
    </source>
</evidence>
<dbReference type="GO" id="GO:0043531">
    <property type="term" value="F:ADP binding"/>
    <property type="evidence" value="ECO:0007669"/>
    <property type="project" value="InterPro"/>
</dbReference>
<dbReference type="InterPro" id="IPR002182">
    <property type="entry name" value="NB-ARC"/>
</dbReference>
<dbReference type="Gene3D" id="1.10.8.430">
    <property type="entry name" value="Helical domain of apoptotic protease-activating factors"/>
    <property type="match status" value="1"/>
</dbReference>
<organism evidence="8 9">
    <name type="scientific">Artemisia annua</name>
    <name type="common">Sweet wormwood</name>
    <dbReference type="NCBI Taxonomy" id="35608"/>
    <lineage>
        <taxon>Eukaryota</taxon>
        <taxon>Viridiplantae</taxon>
        <taxon>Streptophyta</taxon>
        <taxon>Embryophyta</taxon>
        <taxon>Tracheophyta</taxon>
        <taxon>Spermatophyta</taxon>
        <taxon>Magnoliopsida</taxon>
        <taxon>eudicotyledons</taxon>
        <taxon>Gunneridae</taxon>
        <taxon>Pentapetalae</taxon>
        <taxon>asterids</taxon>
        <taxon>campanulids</taxon>
        <taxon>Asterales</taxon>
        <taxon>Asteraceae</taxon>
        <taxon>Asteroideae</taxon>
        <taxon>Anthemideae</taxon>
        <taxon>Artemisiinae</taxon>
        <taxon>Artemisia</taxon>
    </lineage>
</organism>
<evidence type="ECO:0000313" key="8">
    <source>
        <dbReference type="EMBL" id="PWA88626.1"/>
    </source>
</evidence>
<reference evidence="8 9" key="1">
    <citation type="journal article" date="2018" name="Mol. Plant">
        <title>The genome of Artemisia annua provides insight into the evolution of Asteraceae family and artemisinin biosynthesis.</title>
        <authorList>
            <person name="Shen Q."/>
            <person name="Zhang L."/>
            <person name="Liao Z."/>
            <person name="Wang S."/>
            <person name="Yan T."/>
            <person name="Shi P."/>
            <person name="Liu M."/>
            <person name="Fu X."/>
            <person name="Pan Q."/>
            <person name="Wang Y."/>
            <person name="Lv Z."/>
            <person name="Lu X."/>
            <person name="Zhang F."/>
            <person name="Jiang W."/>
            <person name="Ma Y."/>
            <person name="Chen M."/>
            <person name="Hao X."/>
            <person name="Li L."/>
            <person name="Tang Y."/>
            <person name="Lv G."/>
            <person name="Zhou Y."/>
            <person name="Sun X."/>
            <person name="Brodelius P.E."/>
            <person name="Rose J.K.C."/>
            <person name="Tang K."/>
        </authorList>
    </citation>
    <scope>NUCLEOTIDE SEQUENCE [LARGE SCALE GENOMIC DNA]</scope>
    <source>
        <strain evidence="9">cv. Huhao1</strain>
        <tissue evidence="8">Leaf</tissue>
    </source>
</reference>
<dbReference type="PANTHER" id="PTHR33463:SF222">
    <property type="entry name" value="NB-ARC-RELATED"/>
    <property type="match status" value="1"/>
</dbReference>
<dbReference type="GO" id="GO:0006952">
    <property type="term" value="P:defense response"/>
    <property type="evidence" value="ECO:0007669"/>
    <property type="project" value="UniProtKB-KW"/>
</dbReference>
<accession>A0A2U1PS84</accession>
<name>A0A2U1PS84_ARTAN</name>
<protein>
    <submittedName>
        <fullName evidence="8">NB-ARC domains-containing protein</fullName>
    </submittedName>
</protein>
<evidence type="ECO:0000313" key="9">
    <source>
        <dbReference type="Proteomes" id="UP000245207"/>
    </source>
</evidence>
<dbReference type="InterPro" id="IPR036388">
    <property type="entry name" value="WH-like_DNA-bd_sf"/>
</dbReference>
<evidence type="ECO:0000259" key="7">
    <source>
        <dbReference type="Pfam" id="PF23247"/>
    </source>
</evidence>
<evidence type="ECO:0000256" key="5">
    <source>
        <dbReference type="ARBA" id="ARBA00022840"/>
    </source>
</evidence>
<dbReference type="Gene3D" id="3.80.10.10">
    <property type="entry name" value="Ribonuclease Inhibitor"/>
    <property type="match status" value="2"/>
</dbReference>
<gene>
    <name evidence="8" type="ORF">CTI12_AA118620</name>
</gene>
<dbReference type="Pfam" id="PF00931">
    <property type="entry name" value="NB-ARC"/>
    <property type="match status" value="1"/>
</dbReference>
<evidence type="ECO:0000256" key="4">
    <source>
        <dbReference type="ARBA" id="ARBA00022821"/>
    </source>
</evidence>
<dbReference type="PRINTS" id="PR00364">
    <property type="entry name" value="DISEASERSIST"/>
</dbReference>
<dbReference type="SUPFAM" id="SSF52540">
    <property type="entry name" value="P-loop containing nucleoside triphosphate hydrolases"/>
    <property type="match status" value="1"/>
</dbReference>
<dbReference type="GO" id="GO:0005524">
    <property type="term" value="F:ATP binding"/>
    <property type="evidence" value="ECO:0007669"/>
    <property type="project" value="UniProtKB-KW"/>
</dbReference>